<dbReference type="Pfam" id="PF07334">
    <property type="entry name" value="IFP_35_N"/>
    <property type="match status" value="1"/>
</dbReference>
<dbReference type="RefSeq" id="XP_018094264.1">
    <property type="nucleotide sequence ID" value="XM_018238775.2"/>
</dbReference>
<evidence type="ECO:0000256" key="9">
    <source>
        <dbReference type="ARBA" id="ARBA00023242"/>
    </source>
</evidence>
<dbReference type="PANTHER" id="PTHR15225:SF4">
    <property type="entry name" value="N-MYC-INTERACTOR"/>
    <property type="match status" value="1"/>
</dbReference>
<evidence type="ECO:0000256" key="2">
    <source>
        <dbReference type="ARBA" id="ARBA00004496"/>
    </source>
</evidence>
<comment type="similarity">
    <text evidence="4">Belongs to the NMI family.</text>
</comment>
<evidence type="ECO:0000256" key="8">
    <source>
        <dbReference type="ARBA" id="ARBA00022859"/>
    </source>
</evidence>
<dbReference type="OMA" id="PHCRVSK"/>
<organism evidence="13 14">
    <name type="scientific">Xenopus laevis</name>
    <name type="common">African clawed frog</name>
    <dbReference type="NCBI Taxonomy" id="8355"/>
    <lineage>
        <taxon>Eukaryota</taxon>
        <taxon>Metazoa</taxon>
        <taxon>Chordata</taxon>
        <taxon>Craniata</taxon>
        <taxon>Vertebrata</taxon>
        <taxon>Euteleostomi</taxon>
        <taxon>Amphibia</taxon>
        <taxon>Batrachia</taxon>
        <taxon>Anura</taxon>
        <taxon>Pipoidea</taxon>
        <taxon>Pipidae</taxon>
        <taxon>Xenopodinae</taxon>
        <taxon>Xenopus</taxon>
        <taxon>Xenopus</taxon>
    </lineage>
</organism>
<dbReference type="STRING" id="8355.A0A1L8ENY3"/>
<dbReference type="GO" id="GO:0005634">
    <property type="term" value="C:nucleus"/>
    <property type="evidence" value="ECO:0007669"/>
    <property type="project" value="UniProtKB-SubCell"/>
</dbReference>
<evidence type="ECO:0000313" key="13">
    <source>
        <dbReference type="Proteomes" id="UP000186698"/>
    </source>
</evidence>
<dbReference type="InterPro" id="IPR035979">
    <property type="entry name" value="RBD_domain_sf"/>
</dbReference>
<dbReference type="AGR" id="Xenbase:XB-GENE-17334940"/>
<keyword evidence="7" id="KW-0399">Innate immunity</keyword>
<evidence type="ECO:0000256" key="6">
    <source>
        <dbReference type="ARBA" id="ARBA00022525"/>
    </source>
</evidence>
<evidence type="ECO:0000259" key="11">
    <source>
        <dbReference type="Pfam" id="PF07292"/>
    </source>
</evidence>
<evidence type="ECO:0000256" key="5">
    <source>
        <dbReference type="ARBA" id="ARBA00022490"/>
    </source>
</evidence>
<keyword evidence="10" id="KW-0175">Coiled coil</keyword>
<accession>A0A1L8ENY3</accession>
<dbReference type="SUPFAM" id="SSF54928">
    <property type="entry name" value="RNA-binding domain, RBD"/>
    <property type="match status" value="1"/>
</dbReference>
<keyword evidence="6" id="KW-0964">Secreted</keyword>
<dbReference type="GeneID" id="108702954"/>
<feature type="domain" description="Nmi/IFP 35" evidence="12">
    <location>
        <begin position="153"/>
        <end position="225"/>
    </location>
</feature>
<dbReference type="GO" id="GO:0045087">
    <property type="term" value="P:innate immune response"/>
    <property type="evidence" value="ECO:0007669"/>
    <property type="project" value="UniProtKB-KW"/>
</dbReference>
<dbReference type="InterPro" id="IPR009938">
    <property type="entry name" value="Nmi/IFP35_N"/>
</dbReference>
<keyword evidence="13" id="KW-1185">Reference proteome</keyword>
<dbReference type="Pfam" id="PF07292">
    <property type="entry name" value="NID"/>
    <property type="match status" value="2"/>
</dbReference>
<feature type="domain" description="NID" evidence="11">
    <location>
        <begin position="227"/>
        <end position="313"/>
    </location>
</feature>
<dbReference type="KEGG" id="xla:108702954"/>
<dbReference type="GO" id="GO:0005737">
    <property type="term" value="C:cytoplasm"/>
    <property type="evidence" value="ECO:0000318"/>
    <property type="project" value="GO_Central"/>
</dbReference>
<comment type="subcellular location">
    <subcellularLocation>
        <location evidence="2">Cytoplasm</location>
    </subcellularLocation>
    <subcellularLocation>
        <location evidence="1">Nucleus</location>
    </subcellularLocation>
    <subcellularLocation>
        <location evidence="3">Secreted</location>
    </subcellularLocation>
</comment>
<evidence type="ECO:0000256" key="1">
    <source>
        <dbReference type="ARBA" id="ARBA00004123"/>
    </source>
</evidence>
<dbReference type="CTD" id="108702954"/>
<dbReference type="PANTHER" id="PTHR15225">
    <property type="entry name" value="INTERFERON-INDUCED PROTEIN 35/NMI N-MYC/STAT INTERACTING PROTEIN"/>
    <property type="match status" value="1"/>
</dbReference>
<sequence length="431" mass="49790">MDTSLDCSGNHLREDLCNSEIVRTMDTSLDCSDNHLREDLCNSEIVRTMDTSLDCSGNHLREDLCNSESPNTDKENREGLLAEYNHWKKQQDTADHRKSFFLVEKLDATDTKMELQRLLEELSTKQENMAEEKLDKSNQFKRESEKLKMVNLELQKQIQELKKTLKKEEHVLEDMKKELQVENKLPRKNINFKSGEAHEDAESFPDISYKYFVTINGGAILQSGQTFVTFEDSEVAKTIIKKGNYKLDFEGTSVKVTAKPINFNRTTQFEINMNLSKKRLCVHYLPVELSDEYLRDRLELTFYKPSIGGGEIEGVQFDRSRNLAFIDFRQSGVVERLVKQKHFEFSADNALHQITVEPHLDIKLNKLQMFTGKSLKSVLLDGLKGVEETEDDIQDIVQIFFQKTTNGGGEVEHILHSHNRKRVAEFEPDLN</sequence>
<dbReference type="OrthoDB" id="9903237at2759"/>
<gene>
    <name evidence="14 15" type="primary">nmi.S</name>
</gene>
<dbReference type="PaxDb" id="8355-A0A1L8ENY3"/>
<evidence type="ECO:0000256" key="7">
    <source>
        <dbReference type="ARBA" id="ARBA00022588"/>
    </source>
</evidence>
<dbReference type="Bgee" id="108702954">
    <property type="expression patterns" value="Expressed in spleen and 12 other cell types or tissues"/>
</dbReference>
<dbReference type="AlphaFoldDB" id="A0A1L8ENY3"/>
<keyword evidence="5" id="KW-0963">Cytoplasm</keyword>
<dbReference type="GO" id="GO:0005576">
    <property type="term" value="C:extracellular region"/>
    <property type="evidence" value="ECO:0007669"/>
    <property type="project" value="UniProtKB-SubCell"/>
</dbReference>
<evidence type="ECO:0000256" key="4">
    <source>
        <dbReference type="ARBA" id="ARBA00010081"/>
    </source>
</evidence>
<evidence type="ECO:0000313" key="14">
    <source>
        <dbReference type="RefSeq" id="XP_018094264.1"/>
    </source>
</evidence>
<evidence type="ECO:0000259" key="12">
    <source>
        <dbReference type="Pfam" id="PF07334"/>
    </source>
</evidence>
<evidence type="ECO:0000256" key="3">
    <source>
        <dbReference type="ARBA" id="ARBA00004613"/>
    </source>
</evidence>
<dbReference type="Xenbase" id="XB-GENE-17334940">
    <property type="gene designation" value="nmi.S"/>
</dbReference>
<dbReference type="InterPro" id="IPR012677">
    <property type="entry name" value="Nucleotide-bd_a/b_plait_sf"/>
</dbReference>
<evidence type="ECO:0000256" key="10">
    <source>
        <dbReference type="SAM" id="Coils"/>
    </source>
</evidence>
<feature type="domain" description="NID" evidence="11">
    <location>
        <begin position="324"/>
        <end position="413"/>
    </location>
</feature>
<dbReference type="GO" id="GO:0003676">
    <property type="term" value="F:nucleic acid binding"/>
    <property type="evidence" value="ECO:0007669"/>
    <property type="project" value="InterPro"/>
</dbReference>
<keyword evidence="9" id="KW-0539">Nucleus</keyword>
<keyword evidence="8" id="KW-0391">Immunity</keyword>
<dbReference type="Gene3D" id="3.30.70.330">
    <property type="match status" value="1"/>
</dbReference>
<dbReference type="InterPro" id="IPR009909">
    <property type="entry name" value="Nmi/IFP35_dom"/>
</dbReference>
<reference evidence="14" key="1">
    <citation type="submission" date="2025-08" db="UniProtKB">
        <authorList>
            <consortium name="RefSeq"/>
        </authorList>
    </citation>
    <scope>IDENTIFICATION</scope>
    <source>
        <strain evidence="14">J_2021</strain>
        <tissue evidence="14">Erythrocytes</tissue>
    </source>
</reference>
<proteinExistence type="inferred from homology"/>
<evidence type="ECO:0000313" key="15">
    <source>
        <dbReference type="Xenbase" id="XB-GENE-17334940"/>
    </source>
</evidence>
<protein>
    <submittedName>
        <fullName evidence="14">N-myc-interactor isoform X1</fullName>
    </submittedName>
</protein>
<dbReference type="Proteomes" id="UP000186698">
    <property type="component" value="Chromosome 9_10S"/>
</dbReference>
<feature type="coiled-coil region" evidence="10">
    <location>
        <begin position="105"/>
        <end position="185"/>
    </location>
</feature>
<name>A0A1L8ENY3_XENLA</name>